<dbReference type="EMBL" id="JAWDGP010000883">
    <property type="protein sequence ID" value="KAK3796403.1"/>
    <property type="molecule type" value="Genomic_DNA"/>
</dbReference>
<keyword evidence="2" id="KW-1185">Reference proteome</keyword>
<evidence type="ECO:0000313" key="1">
    <source>
        <dbReference type="EMBL" id="KAK3796403.1"/>
    </source>
</evidence>
<name>A0AAE1AYF1_9GAST</name>
<gene>
    <name evidence="1" type="ORF">RRG08_026658</name>
</gene>
<reference evidence="1" key="1">
    <citation type="journal article" date="2023" name="G3 (Bethesda)">
        <title>A reference genome for the long-term kleptoplast-retaining sea slug Elysia crispata morphotype clarki.</title>
        <authorList>
            <person name="Eastman K.E."/>
            <person name="Pendleton A.L."/>
            <person name="Shaikh M.A."/>
            <person name="Suttiyut T."/>
            <person name="Ogas R."/>
            <person name="Tomko P."/>
            <person name="Gavelis G."/>
            <person name="Widhalm J.R."/>
            <person name="Wisecaver J.H."/>
        </authorList>
    </citation>
    <scope>NUCLEOTIDE SEQUENCE</scope>
    <source>
        <strain evidence="1">ECLA1</strain>
    </source>
</reference>
<organism evidence="1 2">
    <name type="scientific">Elysia crispata</name>
    <name type="common">lettuce slug</name>
    <dbReference type="NCBI Taxonomy" id="231223"/>
    <lineage>
        <taxon>Eukaryota</taxon>
        <taxon>Metazoa</taxon>
        <taxon>Spiralia</taxon>
        <taxon>Lophotrochozoa</taxon>
        <taxon>Mollusca</taxon>
        <taxon>Gastropoda</taxon>
        <taxon>Heterobranchia</taxon>
        <taxon>Euthyneura</taxon>
        <taxon>Panpulmonata</taxon>
        <taxon>Sacoglossa</taxon>
        <taxon>Placobranchoidea</taxon>
        <taxon>Plakobranchidae</taxon>
        <taxon>Elysia</taxon>
    </lineage>
</organism>
<dbReference type="AlphaFoldDB" id="A0AAE1AYF1"/>
<evidence type="ECO:0000313" key="2">
    <source>
        <dbReference type="Proteomes" id="UP001283361"/>
    </source>
</evidence>
<proteinExistence type="predicted"/>
<protein>
    <submittedName>
        <fullName evidence="1">Uncharacterized protein</fullName>
    </submittedName>
</protein>
<comment type="caution">
    <text evidence="1">The sequence shown here is derived from an EMBL/GenBank/DDBJ whole genome shotgun (WGS) entry which is preliminary data.</text>
</comment>
<dbReference type="Proteomes" id="UP001283361">
    <property type="component" value="Unassembled WGS sequence"/>
</dbReference>
<sequence length="85" mass="9201">MPSFPPPSPTSPAAVAADRERFQCNRYLPFVGSGTEKLTSSSLSQSNRSSKRLTVLLCSSPSQLAGLIKPRDFRQASSCPLRSML</sequence>
<accession>A0AAE1AYF1</accession>